<proteinExistence type="predicted"/>
<keyword evidence="5" id="KW-1185">Reference proteome</keyword>
<feature type="domain" description="Calcineurin-like phosphoesterase" evidence="2">
    <location>
        <begin position="163"/>
        <end position="356"/>
    </location>
</feature>
<accession>A0AAW9SEF2</accession>
<dbReference type="InterPro" id="IPR029052">
    <property type="entry name" value="Metallo-depent_PP-like"/>
</dbReference>
<dbReference type="RefSeq" id="WP_346822012.1">
    <property type="nucleotide sequence ID" value="NZ_JBDKWZ010000008.1"/>
</dbReference>
<evidence type="ECO:0000256" key="1">
    <source>
        <dbReference type="ARBA" id="ARBA00022729"/>
    </source>
</evidence>
<keyword evidence="4" id="KW-0378">Hydrolase</keyword>
<dbReference type="PANTHER" id="PTHR22953:SF153">
    <property type="entry name" value="PURPLE ACID PHOSPHATASE"/>
    <property type="match status" value="1"/>
</dbReference>
<gene>
    <name evidence="4" type="ORF">AAG747_15030</name>
</gene>
<reference evidence="4 5" key="1">
    <citation type="submission" date="2024-04" db="EMBL/GenBank/DDBJ databases">
        <title>Novel genus in family Flammeovirgaceae.</title>
        <authorList>
            <person name="Nguyen T.H."/>
            <person name="Vuong T.Q."/>
            <person name="Le H."/>
            <person name="Kim S.-G."/>
        </authorList>
    </citation>
    <scope>NUCLEOTIDE SEQUENCE [LARGE SCALE GENOMIC DNA]</scope>
    <source>
        <strain evidence="4 5">JCM 23209</strain>
    </source>
</reference>
<dbReference type="Pfam" id="PF16656">
    <property type="entry name" value="Pur_ac_phosph_N"/>
    <property type="match status" value="1"/>
</dbReference>
<dbReference type="Pfam" id="PF00149">
    <property type="entry name" value="Metallophos"/>
    <property type="match status" value="1"/>
</dbReference>
<dbReference type="InterPro" id="IPR006311">
    <property type="entry name" value="TAT_signal"/>
</dbReference>
<evidence type="ECO:0000313" key="5">
    <source>
        <dbReference type="Proteomes" id="UP001403385"/>
    </source>
</evidence>
<dbReference type="SUPFAM" id="SSF49363">
    <property type="entry name" value="Purple acid phosphatase, N-terminal domain"/>
    <property type="match status" value="1"/>
</dbReference>
<sequence length="412" mass="47210">MKTPTNSTDRRSFLRKSVQAGLMGTAATCLPTLGYSTAHLTETPHPEKGHVFLTTPYLQSPEPTAMTVMWITNQLSYSWVEFGESQSLGSTVHEVKDGLVSAYNRINCIVLKGLKPGKKYYYRIFSKAIEEFQPYKLTYGETIQSEVLSFTTPDPSAAEVSWLVMNDIHDRPHSIPHLMKLNQEDPFDYVFYNGDMFDYQVDEQQMIDHMLVPSIEVFASEKPFMFVRGNHETRGKFARGIHHYYRNPSGQQYYAYQWGPVHFTVFDTGEDKPDDHPVYAGIVDFDSYREEQAKWFEETVVKSAAYKKAKFRVVMMHIPIYYSGDWHGTSHCRTLFSPLFNKYKVDICLSGHTHKYGVHPPVAGQHNYPIIIGGGPKEGNRTLIKVKANQKQLELRMLRDDGEEVGSYQLPS</sequence>
<evidence type="ECO:0000259" key="2">
    <source>
        <dbReference type="Pfam" id="PF00149"/>
    </source>
</evidence>
<keyword evidence="1" id="KW-0732">Signal</keyword>
<name>A0AAW9SEF2_9BACT</name>
<dbReference type="AlphaFoldDB" id="A0AAW9SEF2"/>
<feature type="domain" description="Purple acid phosphatase N-terminal" evidence="3">
    <location>
        <begin position="58"/>
        <end position="152"/>
    </location>
</feature>
<dbReference type="Gene3D" id="3.60.21.10">
    <property type="match status" value="1"/>
</dbReference>
<dbReference type="SUPFAM" id="SSF56300">
    <property type="entry name" value="Metallo-dependent phosphatases"/>
    <property type="match status" value="1"/>
</dbReference>
<dbReference type="GO" id="GO:0003993">
    <property type="term" value="F:acid phosphatase activity"/>
    <property type="evidence" value="ECO:0007669"/>
    <property type="project" value="InterPro"/>
</dbReference>
<dbReference type="InterPro" id="IPR015914">
    <property type="entry name" value="PAPs_N"/>
</dbReference>
<dbReference type="PROSITE" id="PS51318">
    <property type="entry name" value="TAT"/>
    <property type="match status" value="1"/>
</dbReference>
<evidence type="ECO:0000259" key="3">
    <source>
        <dbReference type="Pfam" id="PF16656"/>
    </source>
</evidence>
<dbReference type="InterPro" id="IPR008963">
    <property type="entry name" value="Purple_acid_Pase-like_N"/>
</dbReference>
<dbReference type="EC" id="3.1.-.-" evidence="4"/>
<comment type="caution">
    <text evidence="4">The sequence shown here is derived from an EMBL/GenBank/DDBJ whole genome shotgun (WGS) entry which is preliminary data.</text>
</comment>
<dbReference type="PANTHER" id="PTHR22953">
    <property type="entry name" value="ACID PHOSPHATASE RELATED"/>
    <property type="match status" value="1"/>
</dbReference>
<dbReference type="InterPro" id="IPR039331">
    <property type="entry name" value="PAPs-like"/>
</dbReference>
<evidence type="ECO:0000313" key="4">
    <source>
        <dbReference type="EMBL" id="MEN7549236.1"/>
    </source>
</evidence>
<protein>
    <submittedName>
        <fullName evidence="4">Metallophosphoesterase family protein</fullName>
        <ecNumber evidence="4">3.1.-.-</ecNumber>
    </submittedName>
</protein>
<dbReference type="InterPro" id="IPR004843">
    <property type="entry name" value="Calcineurin-like_PHP"/>
</dbReference>
<dbReference type="EMBL" id="JBDKWZ010000008">
    <property type="protein sequence ID" value="MEN7549236.1"/>
    <property type="molecule type" value="Genomic_DNA"/>
</dbReference>
<dbReference type="Proteomes" id="UP001403385">
    <property type="component" value="Unassembled WGS sequence"/>
</dbReference>
<organism evidence="4 5">
    <name type="scientific">Rapidithrix thailandica</name>
    <dbReference type="NCBI Taxonomy" id="413964"/>
    <lineage>
        <taxon>Bacteria</taxon>
        <taxon>Pseudomonadati</taxon>
        <taxon>Bacteroidota</taxon>
        <taxon>Cytophagia</taxon>
        <taxon>Cytophagales</taxon>
        <taxon>Flammeovirgaceae</taxon>
        <taxon>Rapidithrix</taxon>
    </lineage>
</organism>
<dbReference type="GO" id="GO:0046872">
    <property type="term" value="F:metal ion binding"/>
    <property type="evidence" value="ECO:0007669"/>
    <property type="project" value="InterPro"/>
</dbReference>
<dbReference type="Gene3D" id="2.60.40.380">
    <property type="entry name" value="Purple acid phosphatase-like, N-terminal"/>
    <property type="match status" value="1"/>
</dbReference>